<dbReference type="EMBL" id="CP010803">
    <property type="protein sequence ID" value="AJY45330.1"/>
    <property type="molecule type" value="Genomic_DNA"/>
</dbReference>
<dbReference type="PATRIC" id="fig|1486262.3.peg.1207"/>
<organism evidence="2 3">
    <name type="scientific">Martelella endophytica</name>
    <dbReference type="NCBI Taxonomy" id="1486262"/>
    <lineage>
        <taxon>Bacteria</taxon>
        <taxon>Pseudomonadati</taxon>
        <taxon>Pseudomonadota</taxon>
        <taxon>Alphaproteobacteria</taxon>
        <taxon>Hyphomicrobiales</taxon>
        <taxon>Aurantimonadaceae</taxon>
        <taxon>Martelella</taxon>
    </lineage>
</organism>
<evidence type="ECO:0000313" key="2">
    <source>
        <dbReference type="EMBL" id="AJY45330.1"/>
    </source>
</evidence>
<evidence type="ECO:0000313" key="3">
    <source>
        <dbReference type="Proteomes" id="UP000032611"/>
    </source>
</evidence>
<feature type="transmembrane region" description="Helical" evidence="1">
    <location>
        <begin position="68"/>
        <end position="90"/>
    </location>
</feature>
<dbReference type="AlphaFoldDB" id="A0A0D5LMZ9"/>
<keyword evidence="1" id="KW-0812">Transmembrane</keyword>
<feature type="transmembrane region" description="Helical" evidence="1">
    <location>
        <begin position="102"/>
        <end position="119"/>
    </location>
</feature>
<evidence type="ECO:0000256" key="1">
    <source>
        <dbReference type="SAM" id="Phobius"/>
    </source>
</evidence>
<accession>A0A0D5LMZ9</accession>
<dbReference type="OrthoDB" id="7916174at2"/>
<dbReference type="KEGG" id="mey:TM49_05880"/>
<feature type="transmembrane region" description="Helical" evidence="1">
    <location>
        <begin position="34"/>
        <end position="56"/>
    </location>
</feature>
<dbReference type="RefSeq" id="WP_045679939.1">
    <property type="nucleotide sequence ID" value="NZ_CP010803.1"/>
</dbReference>
<keyword evidence="3" id="KW-1185">Reference proteome</keyword>
<proteinExistence type="predicted"/>
<name>A0A0D5LMZ9_MAREN</name>
<keyword evidence="1" id="KW-0472">Membrane</keyword>
<gene>
    <name evidence="2" type="ORF">TM49_05880</name>
</gene>
<dbReference type="HOGENOM" id="CLU_1914549_0_0_5"/>
<sequence>MTGLFFFPYATSAIGVLLGVYLTREKREYDRMDYFLRACFIFVINLVISYLLEFAFPREAGTGIALSTAYYMGLSIYAVVPGLAFGRFTAFRARNMGHDKSVAYWSAIPFVFLYFMLVAHKHHNTPARPTHA</sequence>
<dbReference type="Proteomes" id="UP000032611">
    <property type="component" value="Chromosome"/>
</dbReference>
<reference evidence="2 3" key="1">
    <citation type="journal article" date="2015" name="Genome Announc.">
        <title>Complete genome sequence of Martelella endophytica YC6887, which has antifungal activity associated with a halophyte.</title>
        <authorList>
            <person name="Khan A."/>
            <person name="Khan H."/>
            <person name="Chung E.J."/>
            <person name="Hossain M.T."/>
            <person name="Chung Y.R."/>
        </authorList>
    </citation>
    <scope>NUCLEOTIDE SEQUENCE [LARGE SCALE GENOMIC DNA]</scope>
    <source>
        <strain evidence="2">YC6887</strain>
    </source>
</reference>
<keyword evidence="1" id="KW-1133">Transmembrane helix</keyword>
<feature type="transmembrane region" description="Helical" evidence="1">
    <location>
        <begin position="6"/>
        <end position="22"/>
    </location>
</feature>
<protein>
    <submittedName>
        <fullName evidence="2">Uncharacterized protein</fullName>
    </submittedName>
</protein>